<dbReference type="GO" id="GO:0000155">
    <property type="term" value="F:phosphorelay sensor kinase activity"/>
    <property type="evidence" value="ECO:0007669"/>
    <property type="project" value="InterPro"/>
</dbReference>
<dbReference type="GO" id="GO:0016020">
    <property type="term" value="C:membrane"/>
    <property type="evidence" value="ECO:0007669"/>
    <property type="project" value="InterPro"/>
</dbReference>
<accession>A0A7K1U8Q3</accession>
<dbReference type="EMBL" id="WRXN01000010">
    <property type="protein sequence ID" value="MVT10660.1"/>
    <property type="molecule type" value="Genomic_DNA"/>
</dbReference>
<evidence type="ECO:0000259" key="2">
    <source>
        <dbReference type="Pfam" id="PF06580"/>
    </source>
</evidence>
<feature type="domain" description="Signal transduction histidine kinase internal region" evidence="2">
    <location>
        <begin position="183"/>
        <end position="259"/>
    </location>
</feature>
<sequence length="368" mass="43019">MDIRQYIAEIYKHRYGKILFHILFWVLFFAARCYIGLISLNSFTKYEKGIVLVSLYATIASAFAYYSLIYLVYMPLFRKKKYVAGFISLILWIFTYSCIDYYFEMTMLQDSHWKQLMIKNSPEYYQYLQGDFSNIMLTRIATLGIVYQLFLNLSLPLLLTIIIAYTKEQVQTIELTKQNVQLELSFLKFQVNPHFLFNTLNNIYSLILHDKKELSADMVARLSAYLRYSLRSAATDKTTAEEEIKLLKDYIELETIRLNHIKVDTGFSVDTTGYYLPPLLFIPIVENAFKFCADVRNAFIKVQLTIKNGLLEFSCSNSFDSRDISGKGEGIGLVNTGKRLERYYPSKYSFLVSKEETVYFVHLKIHLL</sequence>
<dbReference type="InterPro" id="IPR010559">
    <property type="entry name" value="Sig_transdc_His_kin_internal"/>
</dbReference>
<dbReference type="PANTHER" id="PTHR34220">
    <property type="entry name" value="SENSOR HISTIDINE KINASE YPDA"/>
    <property type="match status" value="1"/>
</dbReference>
<dbReference type="PANTHER" id="PTHR34220:SF7">
    <property type="entry name" value="SENSOR HISTIDINE KINASE YPDA"/>
    <property type="match status" value="1"/>
</dbReference>
<feature type="transmembrane region" description="Helical" evidence="1">
    <location>
        <begin position="145"/>
        <end position="165"/>
    </location>
</feature>
<dbReference type="Proteomes" id="UP000461730">
    <property type="component" value="Unassembled WGS sequence"/>
</dbReference>
<feature type="transmembrane region" description="Helical" evidence="1">
    <location>
        <begin position="50"/>
        <end position="73"/>
    </location>
</feature>
<reference evidence="3 4" key="1">
    <citation type="submission" date="2019-12" db="EMBL/GenBank/DDBJ databases">
        <title>Chitinophaga sp. strain ysch24 (GDMCC 1.1355), whole genome shotgun sequence.</title>
        <authorList>
            <person name="Zhang X."/>
        </authorList>
    </citation>
    <scope>NUCLEOTIDE SEQUENCE [LARGE SCALE GENOMIC DNA]</scope>
    <source>
        <strain evidence="4">ysch24</strain>
    </source>
</reference>
<gene>
    <name evidence="3" type="ORF">GO493_20485</name>
</gene>
<protein>
    <recommendedName>
        <fullName evidence="2">Signal transduction histidine kinase internal region domain-containing protein</fullName>
    </recommendedName>
</protein>
<dbReference type="AlphaFoldDB" id="A0A7K1U8Q3"/>
<evidence type="ECO:0000256" key="1">
    <source>
        <dbReference type="SAM" id="Phobius"/>
    </source>
</evidence>
<dbReference type="RefSeq" id="WP_157308104.1">
    <property type="nucleotide sequence ID" value="NZ_WRXN01000010.1"/>
</dbReference>
<keyword evidence="1" id="KW-0812">Transmembrane</keyword>
<feature type="transmembrane region" description="Helical" evidence="1">
    <location>
        <begin position="82"/>
        <end position="103"/>
    </location>
</feature>
<dbReference type="Pfam" id="PF06580">
    <property type="entry name" value="His_kinase"/>
    <property type="match status" value="1"/>
</dbReference>
<feature type="transmembrane region" description="Helical" evidence="1">
    <location>
        <begin position="18"/>
        <end position="38"/>
    </location>
</feature>
<organism evidence="3 4">
    <name type="scientific">Chitinophaga tropicalis</name>
    <dbReference type="NCBI Taxonomy" id="2683588"/>
    <lineage>
        <taxon>Bacteria</taxon>
        <taxon>Pseudomonadati</taxon>
        <taxon>Bacteroidota</taxon>
        <taxon>Chitinophagia</taxon>
        <taxon>Chitinophagales</taxon>
        <taxon>Chitinophagaceae</taxon>
        <taxon>Chitinophaga</taxon>
    </lineage>
</organism>
<comment type="caution">
    <text evidence="3">The sequence shown here is derived from an EMBL/GenBank/DDBJ whole genome shotgun (WGS) entry which is preliminary data.</text>
</comment>
<evidence type="ECO:0000313" key="3">
    <source>
        <dbReference type="EMBL" id="MVT10660.1"/>
    </source>
</evidence>
<keyword evidence="4" id="KW-1185">Reference proteome</keyword>
<keyword evidence="1" id="KW-0472">Membrane</keyword>
<keyword evidence="1" id="KW-1133">Transmembrane helix</keyword>
<proteinExistence type="predicted"/>
<evidence type="ECO:0000313" key="4">
    <source>
        <dbReference type="Proteomes" id="UP000461730"/>
    </source>
</evidence>
<dbReference type="InterPro" id="IPR050640">
    <property type="entry name" value="Bact_2-comp_sensor_kinase"/>
</dbReference>
<name>A0A7K1U8Q3_9BACT</name>